<dbReference type="EMBL" id="CP000050">
    <property type="protein sequence ID" value="AAY48448.1"/>
    <property type="molecule type" value="Genomic_DNA"/>
</dbReference>
<evidence type="ECO:0000313" key="2">
    <source>
        <dbReference type="Proteomes" id="UP000000420"/>
    </source>
</evidence>
<dbReference type="HOGENOM" id="CLU_2739075_0_0_6"/>
<name>A0A0H2X5D8_XANC8</name>
<protein>
    <submittedName>
        <fullName evidence="1">Uncharacterized protein</fullName>
    </submittedName>
</protein>
<dbReference type="AlphaFoldDB" id="A0A0H2X5D8"/>
<evidence type="ECO:0000313" key="1">
    <source>
        <dbReference type="EMBL" id="AAY48448.1"/>
    </source>
</evidence>
<proteinExistence type="predicted"/>
<organism evidence="1 2">
    <name type="scientific">Xanthomonas campestris pv. campestris (strain 8004)</name>
    <dbReference type="NCBI Taxonomy" id="314565"/>
    <lineage>
        <taxon>Bacteria</taxon>
        <taxon>Pseudomonadati</taxon>
        <taxon>Pseudomonadota</taxon>
        <taxon>Gammaproteobacteria</taxon>
        <taxon>Lysobacterales</taxon>
        <taxon>Lysobacteraceae</taxon>
        <taxon>Xanthomonas</taxon>
    </lineage>
</organism>
<accession>A0A0H2X5D8</accession>
<dbReference type="KEGG" id="xcb:XC_1379"/>
<sequence>MQTQIREEVSFTNGHTPDDDWIVKEVREHWHASKQRFTPNELQTRLGWTCQNDVVPLGHPPRTMRQTTMEL</sequence>
<reference evidence="1 2" key="1">
    <citation type="journal article" date="2005" name="Genome Res.">
        <title>Comparative and functional genomic analyses of the pathogenicity of phytopathogen Xanthomonas campestris pv. campestris.</title>
        <authorList>
            <person name="Qian W."/>
            <person name="Jia Y."/>
            <person name="Ren S.X."/>
            <person name="He Y.Q."/>
            <person name="Feng J.X."/>
            <person name="Lu L.F."/>
            <person name="Sun Q."/>
            <person name="Ying G."/>
            <person name="Tang D.J."/>
            <person name="Tang H."/>
            <person name="Wu W."/>
            <person name="Hao P."/>
            <person name="Wang L."/>
            <person name="Jiang B.L."/>
            <person name="Zeng S."/>
            <person name="Gu W.Y."/>
            <person name="Lu G."/>
            <person name="Rong L."/>
            <person name="Tian Y."/>
            <person name="Yao Z."/>
            <person name="Fu G."/>
            <person name="Chen B."/>
            <person name="Fang R."/>
            <person name="Qiang B."/>
            <person name="Chen Z."/>
            <person name="Zhao G.P."/>
            <person name="Tang J.L."/>
            <person name="He C."/>
        </authorList>
    </citation>
    <scope>NUCLEOTIDE SEQUENCE [LARGE SCALE GENOMIC DNA]</scope>
    <source>
        <strain evidence="1 2">8004</strain>
    </source>
</reference>
<gene>
    <name evidence="1" type="ordered locus">XC_1379</name>
</gene>
<dbReference type="Proteomes" id="UP000000420">
    <property type="component" value="Chromosome"/>
</dbReference>